<comment type="similarity">
    <text evidence="1">Belongs to the Gfo/Idh/MocA family.</text>
</comment>
<gene>
    <name evidence="5" type="ORF">GCM10010531_36100</name>
</gene>
<dbReference type="InterPro" id="IPR000683">
    <property type="entry name" value="Gfo/Idh/MocA-like_OxRdtase_N"/>
</dbReference>
<reference evidence="6" key="1">
    <citation type="journal article" date="2019" name="Int. J. Syst. Evol. Microbiol.">
        <title>The Global Catalogue of Microorganisms (GCM) 10K type strain sequencing project: providing services to taxonomists for standard genome sequencing and annotation.</title>
        <authorList>
            <consortium name="The Broad Institute Genomics Platform"/>
            <consortium name="The Broad Institute Genome Sequencing Center for Infectious Disease"/>
            <person name="Wu L."/>
            <person name="Ma J."/>
        </authorList>
    </citation>
    <scope>NUCLEOTIDE SEQUENCE [LARGE SCALE GENOMIC DNA]</scope>
    <source>
        <strain evidence="6">JCM 15614</strain>
    </source>
</reference>
<dbReference type="Proteomes" id="UP001499924">
    <property type="component" value="Unassembled WGS sequence"/>
</dbReference>
<dbReference type="Pfam" id="PF22725">
    <property type="entry name" value="GFO_IDH_MocA_C3"/>
    <property type="match status" value="1"/>
</dbReference>
<dbReference type="EMBL" id="BAAAVV010000010">
    <property type="protein sequence ID" value="GAA3178881.1"/>
    <property type="molecule type" value="Genomic_DNA"/>
</dbReference>
<dbReference type="Gene3D" id="3.30.360.10">
    <property type="entry name" value="Dihydrodipicolinate Reductase, domain 2"/>
    <property type="match status" value="1"/>
</dbReference>
<keyword evidence="6" id="KW-1185">Reference proteome</keyword>
<evidence type="ECO:0000256" key="1">
    <source>
        <dbReference type="ARBA" id="ARBA00010928"/>
    </source>
</evidence>
<organism evidence="5 6">
    <name type="scientific">Blastococcus jejuensis</name>
    <dbReference type="NCBI Taxonomy" id="351224"/>
    <lineage>
        <taxon>Bacteria</taxon>
        <taxon>Bacillati</taxon>
        <taxon>Actinomycetota</taxon>
        <taxon>Actinomycetes</taxon>
        <taxon>Geodermatophilales</taxon>
        <taxon>Geodermatophilaceae</taxon>
        <taxon>Blastococcus</taxon>
    </lineage>
</organism>
<evidence type="ECO:0000259" key="3">
    <source>
        <dbReference type="Pfam" id="PF01408"/>
    </source>
</evidence>
<keyword evidence="2" id="KW-0560">Oxidoreductase</keyword>
<dbReference type="PANTHER" id="PTHR22604">
    <property type="entry name" value="OXIDOREDUCTASES"/>
    <property type="match status" value="1"/>
</dbReference>
<dbReference type="InterPro" id="IPR050984">
    <property type="entry name" value="Gfo/Idh/MocA_domain"/>
</dbReference>
<dbReference type="Pfam" id="PF01408">
    <property type="entry name" value="GFO_IDH_MocA"/>
    <property type="match status" value="1"/>
</dbReference>
<evidence type="ECO:0000313" key="5">
    <source>
        <dbReference type="EMBL" id="GAA3178881.1"/>
    </source>
</evidence>
<feature type="domain" description="GFO/IDH/MocA-like oxidoreductase" evidence="4">
    <location>
        <begin position="152"/>
        <end position="266"/>
    </location>
</feature>
<evidence type="ECO:0000256" key="2">
    <source>
        <dbReference type="ARBA" id="ARBA00023002"/>
    </source>
</evidence>
<evidence type="ECO:0000313" key="6">
    <source>
        <dbReference type="Proteomes" id="UP001499924"/>
    </source>
</evidence>
<dbReference type="PANTHER" id="PTHR22604:SF105">
    <property type="entry name" value="TRANS-1,2-DIHYDROBENZENE-1,2-DIOL DEHYDROGENASE"/>
    <property type="match status" value="1"/>
</dbReference>
<evidence type="ECO:0000259" key="4">
    <source>
        <dbReference type="Pfam" id="PF22725"/>
    </source>
</evidence>
<name>A0ABP6PHM5_9ACTN</name>
<sequence length="351" mass="36741">MSISTATSRSLPGAASVVLVTTEIRWGIVGPGRIADKVTRDFAVVDGARAVAVASRSPERAQAFAERHGLERAYGSYAEIVADPDVDVLYLSTPHPQHHAVALAALDAGKALLVEKAFTATTAGAAEVIDRARATGLFTMEAMWTRFQPAVVALRELIADGAIGEVRSVQADLGVAREYDASDRLFAMELGGGALLDVGVYVVSFAQMLLGSPDRVTATGSLFPSGADAEAALLLDYGDGRSATLTTSLRHALPGQARVFGTAGWIDVLPRFHHPETIVLHRAGAEPETITRPALGQGYSHELIEVTEGVRAGRGESAVMPLADTLAVQTVLGEAADQLGVAHAEDTTVLS</sequence>
<comment type="caution">
    <text evidence="5">The sequence shown here is derived from an EMBL/GenBank/DDBJ whole genome shotgun (WGS) entry which is preliminary data.</text>
</comment>
<dbReference type="InterPro" id="IPR055170">
    <property type="entry name" value="GFO_IDH_MocA-like_dom"/>
</dbReference>
<feature type="domain" description="Gfo/Idh/MocA-like oxidoreductase N-terminal" evidence="3">
    <location>
        <begin position="24"/>
        <end position="137"/>
    </location>
</feature>
<accession>A0ABP6PHM5</accession>
<dbReference type="SUPFAM" id="SSF51735">
    <property type="entry name" value="NAD(P)-binding Rossmann-fold domains"/>
    <property type="match status" value="1"/>
</dbReference>
<dbReference type="InterPro" id="IPR036291">
    <property type="entry name" value="NAD(P)-bd_dom_sf"/>
</dbReference>
<protein>
    <submittedName>
        <fullName evidence="5">Gfo/Idh/MocA family oxidoreductase</fullName>
    </submittedName>
</protein>
<dbReference type="Gene3D" id="3.40.50.720">
    <property type="entry name" value="NAD(P)-binding Rossmann-like Domain"/>
    <property type="match status" value="1"/>
</dbReference>
<proteinExistence type="inferred from homology"/>
<dbReference type="SUPFAM" id="SSF55347">
    <property type="entry name" value="Glyceraldehyde-3-phosphate dehydrogenase-like, C-terminal domain"/>
    <property type="match status" value="1"/>
</dbReference>